<gene>
    <name evidence="2" type="ORF">G352_16489</name>
</gene>
<protein>
    <submittedName>
        <fullName evidence="2">Uncharacterized protein</fullName>
    </submittedName>
</protein>
<proteinExistence type="predicted"/>
<feature type="region of interest" description="Disordered" evidence="1">
    <location>
        <begin position="41"/>
        <end position="92"/>
    </location>
</feature>
<name>M2ZQ68_9NOCA</name>
<evidence type="ECO:0000313" key="3">
    <source>
        <dbReference type="Proteomes" id="UP000011731"/>
    </source>
</evidence>
<dbReference type="AlphaFoldDB" id="M2ZQ68"/>
<accession>M2ZQ68</accession>
<evidence type="ECO:0000256" key="1">
    <source>
        <dbReference type="SAM" id="MobiDB-lite"/>
    </source>
</evidence>
<feature type="region of interest" description="Disordered" evidence="1">
    <location>
        <begin position="1"/>
        <end position="25"/>
    </location>
</feature>
<organism evidence="2 3">
    <name type="scientific">Rhodococcus ruber BKS 20-38</name>
    <dbReference type="NCBI Taxonomy" id="1278076"/>
    <lineage>
        <taxon>Bacteria</taxon>
        <taxon>Bacillati</taxon>
        <taxon>Actinomycetota</taxon>
        <taxon>Actinomycetes</taxon>
        <taxon>Mycobacteriales</taxon>
        <taxon>Nocardiaceae</taxon>
        <taxon>Rhodococcus</taxon>
    </lineage>
</organism>
<reference evidence="2 3" key="1">
    <citation type="journal article" date="2013" name="Genome Announc.">
        <title>Draft Genome Sequence of Rhodococcus ruber Strain BKS 20-38.</title>
        <authorList>
            <person name="Bala M."/>
            <person name="Kumar S."/>
            <person name="Raghava G.P."/>
            <person name="Mayilraj S."/>
        </authorList>
    </citation>
    <scope>NUCLEOTIDE SEQUENCE [LARGE SCALE GENOMIC DNA]</scope>
    <source>
        <strain evidence="2 3">BKS 20-38</strain>
    </source>
</reference>
<keyword evidence="3" id="KW-1185">Reference proteome</keyword>
<feature type="compositionally biased region" description="Polar residues" evidence="1">
    <location>
        <begin position="42"/>
        <end position="54"/>
    </location>
</feature>
<dbReference type="EMBL" id="AOEX01000055">
    <property type="protein sequence ID" value="EME62499.1"/>
    <property type="molecule type" value="Genomic_DNA"/>
</dbReference>
<feature type="non-terminal residue" evidence="2">
    <location>
        <position position="92"/>
    </location>
</feature>
<comment type="caution">
    <text evidence="2">The sequence shown here is derived from an EMBL/GenBank/DDBJ whole genome shotgun (WGS) entry which is preliminary data.</text>
</comment>
<sequence>MTEPHPAPTRPCTREPTPRARNSRRGAVLLAGAAILAVAGCTTDNDPPESTTDVPSVFTGSPAPLTTGETPGEPGHSPGGNFVSAGFADPEG</sequence>
<dbReference type="Proteomes" id="UP000011731">
    <property type="component" value="Unassembled WGS sequence"/>
</dbReference>
<evidence type="ECO:0000313" key="2">
    <source>
        <dbReference type="EMBL" id="EME62499.1"/>
    </source>
</evidence>